<keyword evidence="4" id="KW-1185">Reference proteome</keyword>
<protein>
    <submittedName>
        <fullName evidence="1">Uncharacterized protein</fullName>
    </submittedName>
</protein>
<dbReference type="EMBL" id="CP128399">
    <property type="protein sequence ID" value="WJW67374.1"/>
    <property type="molecule type" value="Genomic_DNA"/>
</dbReference>
<dbReference type="RefSeq" id="WP_341469268.1">
    <property type="nucleotide sequence ID" value="NZ_CP128399.1"/>
</dbReference>
<reference evidence="1 3" key="1">
    <citation type="submission" date="2020-06" db="EMBL/GenBank/DDBJ databases">
        <title>Anoxygenic phototrophic Chloroflexota member uses a Type I reaction center.</title>
        <authorList>
            <person name="Tsuji J.M."/>
            <person name="Shaw N.A."/>
            <person name="Nagashima S."/>
            <person name="Venkiteswaran J."/>
            <person name="Schiff S.L."/>
            <person name="Hanada S."/>
            <person name="Tank M."/>
            <person name="Neufeld J.D."/>
        </authorList>
    </citation>
    <scope>NUCLEOTIDE SEQUENCE [LARGE SCALE GENOMIC DNA]</scope>
    <source>
        <strain evidence="1">L227-S17</strain>
    </source>
</reference>
<dbReference type="Proteomes" id="UP001431572">
    <property type="component" value="Chromosome 1"/>
</dbReference>
<proteinExistence type="predicted"/>
<dbReference type="EMBL" id="JACATZ010000001">
    <property type="protein sequence ID" value="NWJ45501.1"/>
    <property type="molecule type" value="Genomic_DNA"/>
</dbReference>
<organism evidence="1 3">
    <name type="scientific">Candidatus Chlorohelix allophototropha</name>
    <dbReference type="NCBI Taxonomy" id="3003348"/>
    <lineage>
        <taxon>Bacteria</taxon>
        <taxon>Bacillati</taxon>
        <taxon>Chloroflexota</taxon>
        <taxon>Chloroflexia</taxon>
        <taxon>Candidatus Chloroheliales</taxon>
        <taxon>Candidatus Chloroheliaceae</taxon>
        <taxon>Candidatus Chlorohelix</taxon>
    </lineage>
</organism>
<evidence type="ECO:0000313" key="2">
    <source>
        <dbReference type="EMBL" id="WJW67374.1"/>
    </source>
</evidence>
<evidence type="ECO:0000313" key="3">
    <source>
        <dbReference type="Proteomes" id="UP000521676"/>
    </source>
</evidence>
<evidence type="ECO:0000313" key="1">
    <source>
        <dbReference type="EMBL" id="NWJ45501.1"/>
    </source>
</evidence>
<reference evidence="2" key="2">
    <citation type="journal article" date="2024" name="Nature">
        <title>Anoxygenic phototroph of the Chloroflexota uses a type I reaction centre.</title>
        <authorList>
            <person name="Tsuji J.M."/>
            <person name="Shaw N.A."/>
            <person name="Nagashima S."/>
            <person name="Venkiteswaran J.J."/>
            <person name="Schiff S.L."/>
            <person name="Watanabe T."/>
            <person name="Fukui M."/>
            <person name="Hanada S."/>
            <person name="Tank M."/>
            <person name="Neufeld J.D."/>
        </authorList>
    </citation>
    <scope>NUCLEOTIDE SEQUENCE</scope>
    <source>
        <strain evidence="2">L227-S17</strain>
    </source>
</reference>
<evidence type="ECO:0000313" key="4">
    <source>
        <dbReference type="Proteomes" id="UP001431572"/>
    </source>
</evidence>
<sequence length="82" mass="9161">MQSIKLHSHTGADGMLKLEVPMGLANTDFEIVLIVQPVTKAESSPEDLGWPTGFFEQTYGILADDPIEQVAQLEYEEREEIL</sequence>
<dbReference type="Proteomes" id="UP000521676">
    <property type="component" value="Unassembled WGS sequence"/>
</dbReference>
<accession>A0A8T7M1H0</accession>
<dbReference type="AlphaFoldDB" id="A0A8T7M1H0"/>
<gene>
    <name evidence="1" type="ORF">HXX08_06455</name>
    <name evidence="2" type="ORF">OZ401_000639</name>
</gene>
<name>A0A8T7M1H0_9CHLR</name>